<dbReference type="RefSeq" id="XP_042559625.1">
    <property type="nucleotide sequence ID" value="XM_042703691.1"/>
</dbReference>
<name>A0A8M1KAX3_CLUHA</name>
<feature type="compositionally biased region" description="Basic and acidic residues" evidence="7">
    <location>
        <begin position="155"/>
        <end position="167"/>
    </location>
</feature>
<feature type="compositionally biased region" description="Basic and acidic residues" evidence="7">
    <location>
        <begin position="116"/>
        <end position="130"/>
    </location>
</feature>
<evidence type="ECO:0000256" key="3">
    <source>
        <dbReference type="ARBA" id="ARBA00022614"/>
    </source>
</evidence>
<dbReference type="AlphaFoldDB" id="A0A8M1KAX3"/>
<dbReference type="KEGG" id="char:116219484"/>
<keyword evidence="3" id="KW-0433">Leucine-rich repeat</keyword>
<feature type="compositionally biased region" description="Basic and acidic residues" evidence="7">
    <location>
        <begin position="238"/>
        <end position="248"/>
    </location>
</feature>
<feature type="compositionally biased region" description="Basic and acidic residues" evidence="7">
    <location>
        <begin position="1"/>
        <end position="24"/>
    </location>
</feature>
<reference evidence="10" key="1">
    <citation type="submission" date="2025-08" db="UniProtKB">
        <authorList>
            <consortium name="RefSeq"/>
        </authorList>
    </citation>
    <scope>IDENTIFICATION</scope>
</reference>
<dbReference type="PANTHER" id="PTHR24106">
    <property type="entry name" value="NACHT, LRR AND CARD DOMAINS-CONTAINING"/>
    <property type="match status" value="1"/>
</dbReference>
<evidence type="ECO:0000256" key="1">
    <source>
        <dbReference type="ARBA" id="ARBA00004496"/>
    </source>
</evidence>
<keyword evidence="4" id="KW-0677">Repeat</keyword>
<dbReference type="InterPro" id="IPR041075">
    <property type="entry name" value="NOD1/2_WH"/>
</dbReference>
<dbReference type="InterPro" id="IPR001611">
    <property type="entry name" value="Leu-rich_rpt"/>
</dbReference>
<evidence type="ECO:0000259" key="8">
    <source>
        <dbReference type="PROSITE" id="PS50837"/>
    </source>
</evidence>
<feature type="compositionally biased region" description="Basic and acidic residues" evidence="7">
    <location>
        <begin position="77"/>
        <end position="89"/>
    </location>
</feature>
<organism evidence="9 10">
    <name type="scientific">Clupea harengus</name>
    <name type="common">Atlantic herring</name>
    <dbReference type="NCBI Taxonomy" id="7950"/>
    <lineage>
        <taxon>Eukaryota</taxon>
        <taxon>Metazoa</taxon>
        <taxon>Chordata</taxon>
        <taxon>Craniata</taxon>
        <taxon>Vertebrata</taxon>
        <taxon>Euteleostomi</taxon>
        <taxon>Actinopterygii</taxon>
        <taxon>Neopterygii</taxon>
        <taxon>Teleostei</taxon>
        <taxon>Clupei</taxon>
        <taxon>Clupeiformes</taxon>
        <taxon>Clupeoidei</taxon>
        <taxon>Clupeidae</taxon>
        <taxon>Clupea</taxon>
    </lineage>
</organism>
<gene>
    <name evidence="10" type="primary">LOC116219484</name>
</gene>
<dbReference type="Pfam" id="PF14484">
    <property type="entry name" value="FISNA"/>
    <property type="match status" value="1"/>
</dbReference>
<proteinExistence type="predicted"/>
<feature type="compositionally biased region" description="Polar residues" evidence="7">
    <location>
        <begin position="251"/>
        <end position="272"/>
    </location>
</feature>
<keyword evidence="5" id="KW-0547">Nucleotide-binding</keyword>
<feature type="domain" description="NACHT" evidence="8">
    <location>
        <begin position="444"/>
        <end position="578"/>
    </location>
</feature>
<comment type="subcellular location">
    <subcellularLocation>
        <location evidence="1">Cytoplasm</location>
    </subcellularLocation>
</comment>
<dbReference type="SMART" id="SM01288">
    <property type="entry name" value="FISNA"/>
    <property type="match status" value="1"/>
</dbReference>
<evidence type="ECO:0000256" key="2">
    <source>
        <dbReference type="ARBA" id="ARBA00022490"/>
    </source>
</evidence>
<dbReference type="GO" id="GO:0005524">
    <property type="term" value="F:ATP binding"/>
    <property type="evidence" value="ECO:0007669"/>
    <property type="project" value="UniProtKB-KW"/>
</dbReference>
<dbReference type="Pfam" id="PF17779">
    <property type="entry name" value="WHD_NOD2"/>
    <property type="match status" value="1"/>
</dbReference>
<evidence type="ECO:0000256" key="7">
    <source>
        <dbReference type="SAM" id="MobiDB-lite"/>
    </source>
</evidence>
<keyword evidence="9" id="KW-1185">Reference proteome</keyword>
<evidence type="ECO:0000256" key="6">
    <source>
        <dbReference type="ARBA" id="ARBA00022840"/>
    </source>
</evidence>
<evidence type="ECO:0000313" key="10">
    <source>
        <dbReference type="RefSeq" id="XP_042559625.1"/>
    </source>
</evidence>
<feature type="compositionally biased region" description="Basic and acidic residues" evidence="7">
    <location>
        <begin position="38"/>
        <end position="52"/>
    </location>
</feature>
<dbReference type="Proteomes" id="UP000515152">
    <property type="component" value="Chromosome 25"/>
</dbReference>
<evidence type="ECO:0000256" key="4">
    <source>
        <dbReference type="ARBA" id="ARBA00022737"/>
    </source>
</evidence>
<dbReference type="Pfam" id="PF05729">
    <property type="entry name" value="NACHT"/>
    <property type="match status" value="1"/>
</dbReference>
<dbReference type="GeneID" id="116219484"/>
<dbReference type="InterPro" id="IPR051261">
    <property type="entry name" value="NLR"/>
</dbReference>
<dbReference type="InterPro" id="IPR029495">
    <property type="entry name" value="NACHT-assoc"/>
</dbReference>
<feature type="region of interest" description="Disordered" evidence="7">
    <location>
        <begin position="1"/>
        <end position="278"/>
    </location>
</feature>
<dbReference type="GO" id="GO:0005737">
    <property type="term" value="C:cytoplasm"/>
    <property type="evidence" value="ECO:0007669"/>
    <property type="project" value="UniProtKB-SubCell"/>
</dbReference>
<dbReference type="PROSITE" id="PS50837">
    <property type="entry name" value="NACHT"/>
    <property type="match status" value="1"/>
</dbReference>
<feature type="region of interest" description="Disordered" evidence="7">
    <location>
        <begin position="304"/>
        <end position="323"/>
    </location>
</feature>
<keyword evidence="2" id="KW-0963">Cytoplasm</keyword>
<sequence>MSQHGDSKDRTHQMATRPSHEVRPDSPAPSCVSMKSDQSMHRPIDLKERERSPTIGPSHKVRPDSPAPSCVSMKSDQSMHRPIDLKERGTSPTIGPSHKVRPDSPAPSCVSMKSDQSMHRPIDLKERERSPTIGPSHEARPDSPAPSCVSMKSDQSMHRPIDLKERGTSPTIGSSREETPESPASSHASMTTAWPMGSPTKRKRDSSSREETPESPASRYASMTTAWPMGSPTKRKRDSSSQEDRPDSHVSMWSSRSMEQPTHLRQSTQQQRPELHDELSSVLREVECKAKEFLTNELKRLTSNLTNDYPESPCSEEDEEHQREARDGALKIAVHILRNMNQEVLAQQLEKYGLVPRCQNHLKGRLKEKFQKVFEGVAKQGQPALLEDIYTELYIMEGESVEVNTEHEVRQIEMASRRQITKRETPIKCTDIFKPLPGQDNPIRTVLTKGVAGIGKTVSVQKFILDWAEEKANQDVTFILPLPFRELNVIKDKTLSLMNVIHLFFPELKRLTFSDEDKSKIVFILDGLDESRLPLHFQTNDYICDVTEPASVDVLLTNLIKGNLLPTVLVWITSRPSAANQIPSECVDQVTEVRGFNDPQKEEYFMKRITKEKLAIRIITHLKSSRTLYIMCHIPVFCWMSSTVLEYILTEAESGEIPKSLTQMYTHFLIIQTRHISLKYGNRDADALPETLLSLGKLAFQQLEKGNVIFYEEDLRECGIDVTEASVYSGVCTQIFREEAGLYQGKVFCFVHLSIQEYLASLYVFVCFNRRETNAPDHSHAALLSVLFGSTTVQDLQKTAVDLALQSPTGHWDLFVRFLLGLSVESSQNLLRDLLPNTVCSPSSTEGTVTCIKQKIREAPNPERCINLFHCLSELNDNSLVEEVQRYLQMGKGSRGNLSLSQLSALAFALLMSEQDLMQFKLKDYGGRGSPARSDAGLLRMLPVVKASTKAVLHSCNLTESSWVALASVLRAKSCCVKDLNLSGNKVLDSGVELLCTGLEHPNCRLERLELWACDLTENSCAALSSALSSNSSSLRDLNLNGNELQDSGVELLSTGLKHPNCKLEILELWECKLSESSCAFLASALCCKSTSLRKLNLKNNKLRDAGVKQLYFALAHPNCKLETLELQGCRLTQESCASLASVLLSDTSSLKTLILNANNLLDSGVEMLSAALGHPHCKLEKLK</sequence>
<evidence type="ECO:0000256" key="5">
    <source>
        <dbReference type="ARBA" id="ARBA00022741"/>
    </source>
</evidence>
<accession>A0A8M1KAX3</accession>
<dbReference type="Pfam" id="PF13516">
    <property type="entry name" value="LRR_6"/>
    <property type="match status" value="3"/>
</dbReference>
<dbReference type="InterPro" id="IPR007111">
    <property type="entry name" value="NACHT_NTPase"/>
</dbReference>
<evidence type="ECO:0000313" key="9">
    <source>
        <dbReference type="Proteomes" id="UP000515152"/>
    </source>
</evidence>
<dbReference type="FunFam" id="3.40.50.300:FF:000210">
    <property type="entry name" value="Si:dkey-16p6.1"/>
    <property type="match status" value="1"/>
</dbReference>
<feature type="compositionally biased region" description="Polar residues" evidence="7">
    <location>
        <begin position="182"/>
        <end position="192"/>
    </location>
</feature>
<protein>
    <submittedName>
        <fullName evidence="10">NACHT, LRR and PYD domains-containing protein 12-like</fullName>
    </submittedName>
</protein>
<dbReference type="OrthoDB" id="5987518at2759"/>
<dbReference type="InterPro" id="IPR041267">
    <property type="entry name" value="NLRP_HD2"/>
</dbReference>
<dbReference type="SMART" id="SM00368">
    <property type="entry name" value="LRR_RI"/>
    <property type="match status" value="7"/>
</dbReference>
<dbReference type="Pfam" id="PF17776">
    <property type="entry name" value="NLRC4_HD2"/>
    <property type="match status" value="1"/>
</dbReference>
<keyword evidence="6" id="KW-0067">ATP-binding</keyword>